<feature type="compositionally biased region" description="Basic and acidic residues" evidence="8">
    <location>
        <begin position="137"/>
        <end position="155"/>
    </location>
</feature>
<dbReference type="Gene3D" id="3.30.300.70">
    <property type="entry name" value="RimP-like superfamily, N-terminal"/>
    <property type="match status" value="1"/>
</dbReference>
<dbReference type="SUPFAM" id="SSF54814">
    <property type="entry name" value="Prokaryotic type KH domain (KH-domain type II)"/>
    <property type="match status" value="2"/>
</dbReference>
<dbReference type="CDD" id="cd22529">
    <property type="entry name" value="KH-II_NusA_rpt2"/>
    <property type="match status" value="1"/>
</dbReference>
<evidence type="ECO:0000313" key="10">
    <source>
        <dbReference type="EMBL" id="CAI8006592.1"/>
    </source>
</evidence>
<dbReference type="InterPro" id="IPR035956">
    <property type="entry name" value="RimP_N_sf"/>
</dbReference>
<dbReference type="Pfam" id="PF08529">
    <property type="entry name" value="NusA_N"/>
    <property type="match status" value="1"/>
</dbReference>
<organism evidence="10 11">
    <name type="scientific">Geodia barretti</name>
    <name type="common">Barrett's horny sponge</name>
    <dbReference type="NCBI Taxonomy" id="519541"/>
    <lineage>
        <taxon>Eukaryota</taxon>
        <taxon>Metazoa</taxon>
        <taxon>Porifera</taxon>
        <taxon>Demospongiae</taxon>
        <taxon>Heteroscleromorpha</taxon>
        <taxon>Tetractinellida</taxon>
        <taxon>Astrophorina</taxon>
        <taxon>Geodiidae</taxon>
        <taxon>Geodia</taxon>
    </lineage>
</organism>
<dbReference type="Gene3D" id="3.30.300.20">
    <property type="match status" value="2"/>
</dbReference>
<evidence type="ECO:0000256" key="7">
    <source>
        <dbReference type="PROSITE-ProRule" id="PRU00117"/>
    </source>
</evidence>
<keyword evidence="6" id="KW-0804">Transcription</keyword>
<evidence type="ECO:0000259" key="9">
    <source>
        <dbReference type="SMART" id="SM00322"/>
    </source>
</evidence>
<dbReference type="Pfam" id="PF13184">
    <property type="entry name" value="KH_NusA_1st"/>
    <property type="match status" value="1"/>
</dbReference>
<dbReference type="GO" id="GO:0031564">
    <property type="term" value="P:transcription antitermination"/>
    <property type="evidence" value="ECO:0007669"/>
    <property type="project" value="UniProtKB-KW"/>
</dbReference>
<dbReference type="GO" id="GO:0003700">
    <property type="term" value="F:DNA-binding transcription factor activity"/>
    <property type="evidence" value="ECO:0007669"/>
    <property type="project" value="InterPro"/>
</dbReference>
<feature type="domain" description="K Homology" evidence="9">
    <location>
        <begin position="198"/>
        <end position="271"/>
    </location>
</feature>
<dbReference type="PANTHER" id="PTHR22648:SF0">
    <property type="entry name" value="TRANSCRIPTION TERMINATION_ANTITERMINATION PROTEIN NUSA"/>
    <property type="match status" value="1"/>
</dbReference>
<keyword evidence="2" id="KW-0963">Cytoplasm</keyword>
<feature type="domain" description="K Homology" evidence="9">
    <location>
        <begin position="272"/>
        <end position="387"/>
    </location>
</feature>
<dbReference type="SMART" id="SM00322">
    <property type="entry name" value="KH"/>
    <property type="match status" value="2"/>
</dbReference>
<dbReference type="PANTHER" id="PTHR22648">
    <property type="entry name" value="TRANSCRIPTION TERMINATION FACTOR NUSA"/>
    <property type="match status" value="1"/>
</dbReference>
<evidence type="ECO:0000256" key="4">
    <source>
        <dbReference type="ARBA" id="ARBA00022884"/>
    </source>
</evidence>
<keyword evidence="1" id="KW-0806">Transcription termination</keyword>
<dbReference type="GO" id="GO:0003723">
    <property type="term" value="F:RNA binding"/>
    <property type="evidence" value="ECO:0007669"/>
    <property type="project" value="UniProtKB-UniRule"/>
</dbReference>
<dbReference type="SUPFAM" id="SSF75420">
    <property type="entry name" value="YhbC-like, N-terminal domain"/>
    <property type="match status" value="1"/>
</dbReference>
<dbReference type="Pfam" id="PF26594">
    <property type="entry name" value="KH_NusA_2nd"/>
    <property type="match status" value="1"/>
</dbReference>
<dbReference type="GO" id="GO:0006353">
    <property type="term" value="P:DNA-templated transcription termination"/>
    <property type="evidence" value="ECO:0007669"/>
    <property type="project" value="UniProtKB-KW"/>
</dbReference>
<keyword evidence="5" id="KW-0805">Transcription regulation</keyword>
<dbReference type="SUPFAM" id="SSF47794">
    <property type="entry name" value="Rad51 N-terminal domain-like"/>
    <property type="match status" value="1"/>
</dbReference>
<dbReference type="SUPFAM" id="SSF69705">
    <property type="entry name" value="Transcription factor NusA, N-terminal domain"/>
    <property type="match status" value="1"/>
</dbReference>
<comment type="caution">
    <text evidence="10">The sequence shown here is derived from an EMBL/GenBank/DDBJ whole genome shotgun (WGS) entry which is preliminary data.</text>
</comment>
<feature type="compositionally biased region" description="Acidic residues" evidence="8">
    <location>
        <begin position="396"/>
        <end position="407"/>
    </location>
</feature>
<dbReference type="FunFam" id="3.30.300.20:FF:000005">
    <property type="entry name" value="Transcription termination/antitermination protein NusA"/>
    <property type="match status" value="1"/>
</dbReference>
<evidence type="ECO:0000256" key="3">
    <source>
        <dbReference type="ARBA" id="ARBA00022814"/>
    </source>
</evidence>
<dbReference type="Pfam" id="PF02576">
    <property type="entry name" value="RimP_N"/>
    <property type="match status" value="1"/>
</dbReference>
<dbReference type="InterPro" id="IPR015946">
    <property type="entry name" value="KH_dom-like_a/b"/>
</dbReference>
<dbReference type="InterPro" id="IPR009019">
    <property type="entry name" value="KH_sf_prok-type"/>
</dbReference>
<dbReference type="EMBL" id="CASHTH010000698">
    <property type="protein sequence ID" value="CAI8006592.1"/>
    <property type="molecule type" value="Genomic_DNA"/>
</dbReference>
<keyword evidence="4 7" id="KW-0694">RNA-binding</keyword>
<proteinExistence type="predicted"/>
<dbReference type="AlphaFoldDB" id="A0AA35R919"/>
<dbReference type="InterPro" id="IPR013735">
    <property type="entry name" value="TF_NusA_N"/>
</dbReference>
<name>A0AA35R919_GEOBA</name>
<keyword evidence="3" id="KW-0889">Transcription antitermination</keyword>
<accession>A0AA35R919</accession>
<evidence type="ECO:0000256" key="6">
    <source>
        <dbReference type="ARBA" id="ARBA00023163"/>
    </source>
</evidence>
<dbReference type="CDD" id="cd02134">
    <property type="entry name" value="KH-II_NusA_rpt1"/>
    <property type="match status" value="1"/>
</dbReference>
<sequence>MRQMVEVPREEEISVRDCERVSRDLSAILDVEVTFPHAYTLEVSSPGLDRPCGIWLTASDRGGRQRPRTSEISLQEAQELYGDAAEVDMEIEFPKSTEVLGRIAAQTAKQVIFQKVREAEREKRLRRSAAAAPRAVARGELHDRRPSPRRDREVNKNVKGPQLILSRTDPVLLIKLFEQEVPEIYDGTCMIRGAVREAGDRAKVAVYSRERDVDPVGACVGMKGTRVQAIIRELRGEKIDIVEWSDDATLFVTNAISPARVQRVTVVDEMERVIEVIVEDRQLSLAIGKKGQNVRLAAKLTGWKIDIKSEEEKRREVEAQFDGLAAGQSGTLTLPALDEDQIRKLHDAGLTTADQLSAATIEKLAAVTGVDEDAAWRVKQAVQEQMEASQRAADEAAADDNEQETADDAPGSTEPEADGPSGDQTTR</sequence>
<dbReference type="Gene3D" id="1.10.150.20">
    <property type="entry name" value="5' to 3' exonuclease, C-terminal subdomain"/>
    <property type="match status" value="1"/>
</dbReference>
<evidence type="ECO:0000256" key="1">
    <source>
        <dbReference type="ARBA" id="ARBA00022472"/>
    </source>
</evidence>
<dbReference type="Proteomes" id="UP001174909">
    <property type="component" value="Unassembled WGS sequence"/>
</dbReference>
<evidence type="ECO:0000313" key="11">
    <source>
        <dbReference type="Proteomes" id="UP001174909"/>
    </source>
</evidence>
<evidence type="ECO:0000256" key="5">
    <source>
        <dbReference type="ARBA" id="ARBA00023015"/>
    </source>
</evidence>
<protein>
    <submittedName>
        <fullName evidence="10">Transcription termination/antitermination protein NusA</fullName>
    </submittedName>
</protein>
<dbReference type="InterPro" id="IPR036555">
    <property type="entry name" value="NusA_N_sf"/>
</dbReference>
<dbReference type="PROSITE" id="PS50084">
    <property type="entry name" value="KH_TYPE_1"/>
    <property type="match status" value="1"/>
</dbReference>
<reference evidence="10" key="1">
    <citation type="submission" date="2023-03" db="EMBL/GenBank/DDBJ databases">
        <authorList>
            <person name="Steffen K."/>
            <person name="Cardenas P."/>
        </authorList>
    </citation>
    <scope>NUCLEOTIDE SEQUENCE</scope>
</reference>
<dbReference type="GO" id="GO:0005829">
    <property type="term" value="C:cytosol"/>
    <property type="evidence" value="ECO:0007669"/>
    <property type="project" value="TreeGrafter"/>
</dbReference>
<dbReference type="InterPro" id="IPR030842">
    <property type="entry name" value="TF_NusA_bacterial"/>
</dbReference>
<dbReference type="InterPro" id="IPR004087">
    <property type="entry name" value="KH_dom"/>
</dbReference>
<dbReference type="InterPro" id="IPR010995">
    <property type="entry name" value="DNA_repair_Rad51/TF_NusA_a-hlx"/>
</dbReference>
<feature type="region of interest" description="Disordered" evidence="8">
    <location>
        <begin position="381"/>
        <end position="427"/>
    </location>
</feature>
<gene>
    <name evidence="10" type="ORF">GBAR_LOCUS4805</name>
</gene>
<dbReference type="FunFam" id="3.30.300.20:FF:000002">
    <property type="entry name" value="Transcription termination/antitermination protein NusA"/>
    <property type="match status" value="1"/>
</dbReference>
<dbReference type="InterPro" id="IPR058582">
    <property type="entry name" value="KH_NusA_2nd"/>
</dbReference>
<feature type="region of interest" description="Disordered" evidence="8">
    <location>
        <begin position="124"/>
        <end position="155"/>
    </location>
</feature>
<dbReference type="Gene3D" id="3.30.1480.10">
    <property type="entry name" value="NusA, N-terminal domain"/>
    <property type="match status" value="1"/>
</dbReference>
<dbReference type="GO" id="GO:0000166">
    <property type="term" value="F:nucleotide binding"/>
    <property type="evidence" value="ECO:0007669"/>
    <property type="project" value="InterPro"/>
</dbReference>
<evidence type="ECO:0000256" key="2">
    <source>
        <dbReference type="ARBA" id="ARBA00022490"/>
    </source>
</evidence>
<keyword evidence="11" id="KW-1185">Reference proteome</keyword>
<dbReference type="InterPro" id="IPR028989">
    <property type="entry name" value="RimP_N"/>
</dbReference>
<dbReference type="InterPro" id="IPR025249">
    <property type="entry name" value="TF_NusA_KH_1st"/>
</dbReference>
<evidence type="ECO:0000256" key="8">
    <source>
        <dbReference type="SAM" id="MobiDB-lite"/>
    </source>
</evidence>